<dbReference type="AlphaFoldDB" id="A0A0J7IXF8"/>
<evidence type="ECO:0000313" key="5">
    <source>
        <dbReference type="Proteomes" id="UP000035900"/>
    </source>
</evidence>
<organism evidence="4 5">
    <name type="scientific">Chryseobacterium koreense CCUG 49689</name>
    <dbReference type="NCBI Taxonomy" id="1304281"/>
    <lineage>
        <taxon>Bacteria</taxon>
        <taxon>Pseudomonadati</taxon>
        <taxon>Bacteroidota</taxon>
        <taxon>Flavobacteriia</taxon>
        <taxon>Flavobacteriales</taxon>
        <taxon>Weeksellaceae</taxon>
        <taxon>Chryseobacterium group</taxon>
        <taxon>Chryseobacterium</taxon>
    </lineage>
</organism>
<dbReference type="InterPro" id="IPR045474">
    <property type="entry name" value="GEVED"/>
</dbReference>
<dbReference type="Proteomes" id="UP000035900">
    <property type="component" value="Unassembled WGS sequence"/>
</dbReference>
<evidence type="ECO:0000259" key="3">
    <source>
        <dbReference type="Pfam" id="PF20009"/>
    </source>
</evidence>
<evidence type="ECO:0000313" key="4">
    <source>
        <dbReference type="EMBL" id="KMQ70647.1"/>
    </source>
</evidence>
<accession>A0A0J7IXF8</accession>
<keyword evidence="1" id="KW-0732">Signal</keyword>
<feature type="domain" description="Secretion system C-terminal sorting" evidence="2">
    <location>
        <begin position="171"/>
        <end position="239"/>
    </location>
</feature>
<dbReference type="PATRIC" id="fig|1304281.5.peg.2405"/>
<reference evidence="4 5" key="1">
    <citation type="journal article" date="2004" name="Int. J. Syst. Evol. Microbiol.">
        <title>Kaistella koreensis gen. nov., sp. nov., a novel member of the Chryseobacterium-Bergeyella-Riemerella branch.</title>
        <authorList>
            <person name="Kim M.K."/>
            <person name="Im W.T."/>
            <person name="Shin Y.K."/>
            <person name="Lim J.H."/>
            <person name="Kim S.H."/>
            <person name="Lee B.C."/>
            <person name="Park M.Y."/>
            <person name="Lee K.Y."/>
            <person name="Lee S.T."/>
        </authorList>
    </citation>
    <scope>NUCLEOTIDE SEQUENCE [LARGE SCALE GENOMIC DNA]</scope>
    <source>
        <strain evidence="4 5">CCUG 49689</strain>
    </source>
</reference>
<evidence type="ECO:0000259" key="2">
    <source>
        <dbReference type="Pfam" id="PF18962"/>
    </source>
</evidence>
<evidence type="ECO:0000256" key="1">
    <source>
        <dbReference type="ARBA" id="ARBA00022729"/>
    </source>
</evidence>
<feature type="domain" description="GEVED" evidence="3">
    <location>
        <begin position="73"/>
        <end position="155"/>
    </location>
</feature>
<gene>
    <name evidence="4" type="ORF">ACM44_11205</name>
</gene>
<dbReference type="InterPro" id="IPR026444">
    <property type="entry name" value="Secre_tail"/>
</dbReference>
<protein>
    <submittedName>
        <fullName evidence="4">Uncharacterized protein</fullName>
    </submittedName>
</protein>
<keyword evidence="5" id="KW-1185">Reference proteome</keyword>
<name>A0A0J7IXF8_9FLAO</name>
<proteinExistence type="predicted"/>
<sequence>MANPAAPYCGPLVFSFVEPITNVTFAGINNTSSAATSSAAHEFFLDKIANVTAGGTYTLSLQGYTGGNYNNKFYVFIDWNQNGNFNDPGEAILINGTLTNSTGSDGKTVTQDIVIPADATIGNTRMRIKKTFSTAYPDPCTNGSSFGQAEDYTVNIASLAVSDVTKAQTKVYPNPVVDVLNIDAASKVNSVSVYDLSGKVVSTHLLNSAKSQINLAKLAPGAYMVKIDTENGPQTVKIVKE</sequence>
<dbReference type="NCBIfam" id="TIGR04183">
    <property type="entry name" value="Por_Secre_tail"/>
    <property type="match status" value="1"/>
</dbReference>
<dbReference type="STRING" id="1304281.ACM44_11205"/>
<dbReference type="Pfam" id="PF20009">
    <property type="entry name" value="GEVED"/>
    <property type="match status" value="1"/>
</dbReference>
<comment type="caution">
    <text evidence="4">The sequence shown here is derived from an EMBL/GenBank/DDBJ whole genome shotgun (WGS) entry which is preliminary data.</text>
</comment>
<dbReference type="EMBL" id="LFNG01000015">
    <property type="protein sequence ID" value="KMQ70647.1"/>
    <property type="molecule type" value="Genomic_DNA"/>
</dbReference>
<dbReference type="Pfam" id="PF18962">
    <property type="entry name" value="Por_Secre_tail"/>
    <property type="match status" value="1"/>
</dbReference>